<gene>
    <name evidence="2" type="ORF">GR204_01730</name>
</gene>
<dbReference type="EMBL" id="WUEZ01000002">
    <property type="protein sequence ID" value="NEI32733.1"/>
    <property type="molecule type" value="Genomic_DNA"/>
</dbReference>
<dbReference type="Gene3D" id="2.40.50.140">
    <property type="entry name" value="Nucleic acid-binding proteins"/>
    <property type="match status" value="1"/>
</dbReference>
<comment type="caution">
    <text evidence="2">The sequence shown here is derived from an EMBL/GenBank/DDBJ whole genome shotgun (WGS) entry which is preliminary data.</text>
</comment>
<dbReference type="RefSeq" id="WP_081274433.1">
    <property type="nucleotide sequence ID" value="NZ_CAXURF020000004.1"/>
</dbReference>
<dbReference type="InterPro" id="IPR012340">
    <property type="entry name" value="NA-bd_OB-fold"/>
</dbReference>
<evidence type="ECO:0000313" key="2">
    <source>
        <dbReference type="EMBL" id="NEI32733.1"/>
    </source>
</evidence>
<dbReference type="InterPro" id="IPR002059">
    <property type="entry name" value="CSP_DNA-bd"/>
</dbReference>
<sequence>MATGTVTWFNATRVGFIRSEDGGDGIFVHNRGGAA</sequence>
<dbReference type="GO" id="GO:0003676">
    <property type="term" value="F:nucleic acid binding"/>
    <property type="evidence" value="ECO:0007669"/>
    <property type="project" value="InterPro"/>
</dbReference>
<name>A0A6P0AYT8_RHILE</name>
<dbReference type="AlphaFoldDB" id="A0A6P0AYT8"/>
<evidence type="ECO:0000259" key="1">
    <source>
        <dbReference type="Pfam" id="PF00313"/>
    </source>
</evidence>
<reference evidence="2 3" key="1">
    <citation type="submission" date="2019-12" db="EMBL/GenBank/DDBJ databases">
        <title>Rhizobium genotypes associated with high levels of biological nitrogen fixation by grain legumes in a temperate-maritime cropping system.</title>
        <authorList>
            <person name="Maluk M."/>
            <person name="Francesc Ferrando Molina F."/>
            <person name="Lopez Del Egido L."/>
            <person name="Lafos M."/>
            <person name="Langarica-Fuentes A."/>
            <person name="Gebre Yohannes G."/>
            <person name="Young M.W."/>
            <person name="Martin P."/>
            <person name="Gantlett R."/>
            <person name="Kenicer G."/>
            <person name="Hawes C."/>
            <person name="Begg G.S."/>
            <person name="Quilliam R.S."/>
            <person name="Squire G.R."/>
            <person name="Poole P.S."/>
            <person name="Young P.W."/>
            <person name="Iannetta P.M."/>
            <person name="James E.K."/>
        </authorList>
    </citation>
    <scope>NUCLEOTIDE SEQUENCE [LARGE SCALE GENOMIC DNA]</scope>
    <source>
        <strain evidence="2 3">JHI1096</strain>
    </source>
</reference>
<proteinExistence type="predicted"/>
<feature type="domain" description="CSD" evidence="1">
    <location>
        <begin position="3"/>
        <end position="30"/>
    </location>
</feature>
<dbReference type="Pfam" id="PF00313">
    <property type="entry name" value="CSD"/>
    <property type="match status" value="1"/>
</dbReference>
<accession>A0A6P0AYT8</accession>
<organism evidence="2 3">
    <name type="scientific">Rhizobium leguminosarum</name>
    <dbReference type="NCBI Taxonomy" id="384"/>
    <lineage>
        <taxon>Bacteria</taxon>
        <taxon>Pseudomonadati</taxon>
        <taxon>Pseudomonadota</taxon>
        <taxon>Alphaproteobacteria</taxon>
        <taxon>Hyphomicrobiales</taxon>
        <taxon>Rhizobiaceae</taxon>
        <taxon>Rhizobium/Agrobacterium group</taxon>
        <taxon>Rhizobium</taxon>
    </lineage>
</organism>
<protein>
    <recommendedName>
        <fullName evidence="1">CSD domain-containing protein</fullName>
    </recommendedName>
</protein>
<dbReference type="Proteomes" id="UP000471560">
    <property type="component" value="Unassembled WGS sequence"/>
</dbReference>
<evidence type="ECO:0000313" key="3">
    <source>
        <dbReference type="Proteomes" id="UP000471560"/>
    </source>
</evidence>
<dbReference type="SUPFAM" id="SSF50249">
    <property type="entry name" value="Nucleic acid-binding proteins"/>
    <property type="match status" value="1"/>
</dbReference>